<keyword evidence="22" id="KW-0961">Cell wall biogenesis/degradation</keyword>
<dbReference type="GO" id="GO:0016757">
    <property type="term" value="F:glycosyltransferase activity"/>
    <property type="evidence" value="ECO:0007669"/>
    <property type="project" value="UniProtKB-KW"/>
</dbReference>
<evidence type="ECO:0000256" key="1">
    <source>
        <dbReference type="ARBA" id="ARBA00004249"/>
    </source>
</evidence>
<evidence type="ECO:0000256" key="3">
    <source>
        <dbReference type="ARBA" id="ARBA00007090"/>
    </source>
</evidence>
<protein>
    <recommendedName>
        <fullName evidence="6">Penicillin-binding protein 1A</fullName>
        <ecNumber evidence="24">2.4.99.28</ecNumber>
        <ecNumber evidence="5">3.4.16.4</ecNumber>
    </recommendedName>
</protein>
<evidence type="ECO:0000256" key="25">
    <source>
        <dbReference type="ARBA" id="ARBA00049902"/>
    </source>
</evidence>
<keyword evidence="8" id="KW-0997">Cell inner membrane</keyword>
<dbReference type="EC" id="3.4.16.4" evidence="5"/>
<evidence type="ECO:0000256" key="13">
    <source>
        <dbReference type="ARBA" id="ARBA00022692"/>
    </source>
</evidence>
<evidence type="ECO:0000256" key="19">
    <source>
        <dbReference type="ARBA" id="ARBA00023136"/>
    </source>
</evidence>
<dbReference type="Pfam" id="PF00912">
    <property type="entry name" value="Transgly"/>
    <property type="match status" value="1"/>
</dbReference>
<keyword evidence="11 29" id="KW-0328">Glycosyltransferase</keyword>
<dbReference type="Gene3D" id="1.10.3810.10">
    <property type="entry name" value="Biosynthetic peptidoglycan transglycosylase-like"/>
    <property type="match status" value="1"/>
</dbReference>
<evidence type="ECO:0000256" key="15">
    <source>
        <dbReference type="ARBA" id="ARBA00022960"/>
    </source>
</evidence>
<evidence type="ECO:0000256" key="17">
    <source>
        <dbReference type="ARBA" id="ARBA00022984"/>
    </source>
</evidence>
<keyword evidence="7" id="KW-1003">Cell membrane</keyword>
<sequence length="787" mass="86213">MSKPYPDFPLRRIVAWSTGVLAVTAALALCAAGITVAVISARLPDVSTLASDYRPKLPLQIYTSDGVLIGEFGEERRQLVPLDAVPKVLKEAVLAVEDARFYDHGGIDAKGIARALLSNLWHGTRQGASTLTQQVARNVYLSTEQTFTRKFYEALLALQLERHLSKDRILEIYLNQIYLGERAYGFAAASETYFGKPLQDINAAEAAMLAGLPKAPSSVNPVRNPRRARARQLHVIQRMQETGVWTRAEADHARAQPLHLRDAADPTRVHAEYVAEAVRRTVYAEYGDSTYVRGLKVYTTLVATEQIAAYRALRKGIVDYERRQRYRGPEKFVDLPADAAALDDAVDEALADQPDDGDLLAAVVLSATPQQVMAVRANGDTLSIGGDGLKAAQAALSATAAPALRLRRGAVIRVMKTSRNDWEIVQRPEVEGAFVALDPRNGAVRALVGGFSHERSQFNHVTQAWRQPGSSFKPFLYSAALEQGFMPATQVNDAPLFFDATATGGKAWEPKNYDGDFDGPMTLRQALMRSKNLVSVRLLQAVGVPVAQDWIARFGFTRERQPDSLPLALGAGTVTPMQMATAYAVFANGGYRVNPQFVTRITDHRGQVLVDHALPERPDESTRAIPARNAFVMNTLLQSVMKGGTGSKAWQALRRDDLYGKTGTTNDSMDTWFAGFQPTRVGVAWIGYDLPRRLGVRGETGGSLSLPVWTDFMQSTLQRVPVAPLAVPDGVVQIDGEWYFDDRTPGHGVATLGFDDAHDAQAVATLPPAVAPMPPAEERSRILDWFR</sequence>
<feature type="domain" description="Glycosyl transferase family 51" evidence="27">
    <location>
        <begin position="66"/>
        <end position="240"/>
    </location>
</feature>
<dbReference type="SUPFAM" id="SSF56601">
    <property type="entry name" value="beta-lactamase/transpeptidase-like"/>
    <property type="match status" value="1"/>
</dbReference>
<comment type="pathway">
    <text evidence="2">Cell wall biogenesis; peptidoglycan biosynthesis.</text>
</comment>
<comment type="subcellular location">
    <subcellularLocation>
        <location evidence="1">Cell inner membrane</location>
        <topology evidence="1">Single-pass type II membrane protein</topology>
    </subcellularLocation>
</comment>
<evidence type="ECO:0000256" key="22">
    <source>
        <dbReference type="ARBA" id="ARBA00023316"/>
    </source>
</evidence>
<evidence type="ECO:0000256" key="24">
    <source>
        <dbReference type="ARBA" id="ARBA00044770"/>
    </source>
</evidence>
<dbReference type="InterPro" id="IPR001264">
    <property type="entry name" value="Glyco_trans_51"/>
</dbReference>
<dbReference type="EMBL" id="JAUSRO010000005">
    <property type="protein sequence ID" value="MDP9899678.1"/>
    <property type="molecule type" value="Genomic_DNA"/>
</dbReference>
<keyword evidence="9" id="KW-0121">Carboxypeptidase</keyword>
<evidence type="ECO:0000256" key="4">
    <source>
        <dbReference type="ARBA" id="ARBA00007739"/>
    </source>
</evidence>
<evidence type="ECO:0000256" key="7">
    <source>
        <dbReference type="ARBA" id="ARBA00022475"/>
    </source>
</evidence>
<evidence type="ECO:0000259" key="26">
    <source>
        <dbReference type="Pfam" id="PF00905"/>
    </source>
</evidence>
<keyword evidence="19" id="KW-0472">Membrane</keyword>
<dbReference type="InterPro" id="IPR023346">
    <property type="entry name" value="Lysozyme-like_dom_sf"/>
</dbReference>
<evidence type="ECO:0000313" key="30">
    <source>
        <dbReference type="Proteomes" id="UP001226867"/>
    </source>
</evidence>
<keyword evidence="17" id="KW-0573">Peptidoglycan synthesis</keyword>
<keyword evidence="18" id="KW-1133">Transmembrane helix</keyword>
<evidence type="ECO:0000256" key="12">
    <source>
        <dbReference type="ARBA" id="ARBA00022679"/>
    </source>
</evidence>
<dbReference type="PANTHER" id="PTHR32282">
    <property type="entry name" value="BINDING PROTEIN TRANSPEPTIDASE, PUTATIVE-RELATED"/>
    <property type="match status" value="1"/>
</dbReference>
<evidence type="ECO:0000256" key="10">
    <source>
        <dbReference type="ARBA" id="ARBA00022670"/>
    </source>
</evidence>
<dbReference type="SUPFAM" id="SSF53955">
    <property type="entry name" value="Lysozyme-like"/>
    <property type="match status" value="1"/>
</dbReference>
<keyword evidence="16" id="KW-0735">Signal-anchor</keyword>
<evidence type="ECO:0000256" key="2">
    <source>
        <dbReference type="ARBA" id="ARBA00004752"/>
    </source>
</evidence>
<gene>
    <name evidence="29" type="ORF">J2W36_001929</name>
</gene>
<evidence type="ECO:0000259" key="28">
    <source>
        <dbReference type="Pfam" id="PF17092"/>
    </source>
</evidence>
<accession>A0ABT9S5N9</accession>
<evidence type="ECO:0000256" key="16">
    <source>
        <dbReference type="ARBA" id="ARBA00022968"/>
    </source>
</evidence>
<evidence type="ECO:0000256" key="5">
    <source>
        <dbReference type="ARBA" id="ARBA00012448"/>
    </source>
</evidence>
<feature type="domain" description="Penicillin-binding protein OB-like" evidence="28">
    <location>
        <begin position="326"/>
        <end position="430"/>
    </location>
</feature>
<dbReference type="EC" id="2.4.99.28" evidence="24"/>
<keyword evidence="14 29" id="KW-0378">Hydrolase</keyword>
<proteinExistence type="inferred from homology"/>
<comment type="similarity">
    <text evidence="4">In the N-terminal section; belongs to the glycosyltransferase 51 family.</text>
</comment>
<keyword evidence="21" id="KW-0511">Multifunctional enzyme</keyword>
<dbReference type="InterPro" id="IPR012338">
    <property type="entry name" value="Beta-lactam/transpept-like"/>
</dbReference>
<dbReference type="RefSeq" id="WP_307689494.1">
    <property type="nucleotide sequence ID" value="NZ_JAUSRO010000005.1"/>
</dbReference>
<dbReference type="Pfam" id="PF17092">
    <property type="entry name" value="PCB_OB"/>
    <property type="match status" value="1"/>
</dbReference>
<dbReference type="InterPro" id="IPR036950">
    <property type="entry name" value="PBP_transglycosylase"/>
</dbReference>
<comment type="caution">
    <text evidence="29">The sequence shown here is derived from an EMBL/GenBank/DDBJ whole genome shotgun (WGS) entry which is preliminary data.</text>
</comment>
<evidence type="ECO:0000256" key="14">
    <source>
        <dbReference type="ARBA" id="ARBA00022801"/>
    </source>
</evidence>
<evidence type="ECO:0000256" key="20">
    <source>
        <dbReference type="ARBA" id="ARBA00023251"/>
    </source>
</evidence>
<evidence type="ECO:0000256" key="21">
    <source>
        <dbReference type="ARBA" id="ARBA00023268"/>
    </source>
</evidence>
<dbReference type="GO" id="GO:0016787">
    <property type="term" value="F:hydrolase activity"/>
    <property type="evidence" value="ECO:0007669"/>
    <property type="project" value="UniProtKB-KW"/>
</dbReference>
<dbReference type="Pfam" id="PF00905">
    <property type="entry name" value="Transpeptidase"/>
    <property type="match status" value="1"/>
</dbReference>
<keyword evidence="20" id="KW-0046">Antibiotic resistance</keyword>
<comment type="catalytic activity">
    <reaction evidence="25">
        <text>[GlcNAc-(1-&gt;4)-Mur2Ac(oyl-L-Ala-gamma-D-Glu-L-Lys-D-Ala-D-Ala)](n)-di-trans,octa-cis-undecaprenyl diphosphate + beta-D-GlcNAc-(1-&gt;4)-Mur2Ac(oyl-L-Ala-gamma-D-Glu-L-Lys-D-Ala-D-Ala)-di-trans,octa-cis-undecaprenyl diphosphate = [GlcNAc-(1-&gt;4)-Mur2Ac(oyl-L-Ala-gamma-D-Glu-L-Lys-D-Ala-D-Ala)](n+1)-di-trans,octa-cis-undecaprenyl diphosphate + di-trans,octa-cis-undecaprenyl diphosphate + H(+)</text>
        <dbReference type="Rhea" id="RHEA:23708"/>
        <dbReference type="Rhea" id="RHEA-COMP:9602"/>
        <dbReference type="Rhea" id="RHEA-COMP:9603"/>
        <dbReference type="ChEBI" id="CHEBI:15378"/>
        <dbReference type="ChEBI" id="CHEBI:58405"/>
        <dbReference type="ChEBI" id="CHEBI:60033"/>
        <dbReference type="ChEBI" id="CHEBI:78435"/>
        <dbReference type="EC" id="2.4.99.28"/>
    </reaction>
</comment>
<dbReference type="InterPro" id="IPR001460">
    <property type="entry name" value="PCN-bd_Tpept"/>
</dbReference>
<evidence type="ECO:0000259" key="27">
    <source>
        <dbReference type="Pfam" id="PF00912"/>
    </source>
</evidence>
<dbReference type="NCBIfam" id="TIGR02074">
    <property type="entry name" value="PBP_1a_fam"/>
    <property type="match status" value="1"/>
</dbReference>
<evidence type="ECO:0000256" key="9">
    <source>
        <dbReference type="ARBA" id="ARBA00022645"/>
    </source>
</evidence>
<keyword evidence="12 29" id="KW-0808">Transferase</keyword>
<dbReference type="PANTHER" id="PTHR32282:SF27">
    <property type="entry name" value="PENICILLIN-BINDING PROTEIN 1A"/>
    <property type="match status" value="1"/>
</dbReference>
<dbReference type="InterPro" id="IPR050396">
    <property type="entry name" value="Glycosyltr_51/Transpeptidase"/>
</dbReference>
<dbReference type="Gene3D" id="3.40.710.10">
    <property type="entry name" value="DD-peptidase/beta-lactamase superfamily"/>
    <property type="match status" value="2"/>
</dbReference>
<evidence type="ECO:0000256" key="6">
    <source>
        <dbReference type="ARBA" id="ARBA00018638"/>
    </source>
</evidence>
<evidence type="ECO:0000256" key="8">
    <source>
        <dbReference type="ARBA" id="ARBA00022519"/>
    </source>
</evidence>
<keyword evidence="15" id="KW-0133">Cell shape</keyword>
<dbReference type="InterPro" id="IPR031376">
    <property type="entry name" value="PCB_OB"/>
</dbReference>
<organism evidence="29 30">
    <name type="scientific">Variovorax ginsengisoli</name>
    <dbReference type="NCBI Taxonomy" id="363844"/>
    <lineage>
        <taxon>Bacteria</taxon>
        <taxon>Pseudomonadati</taxon>
        <taxon>Pseudomonadota</taxon>
        <taxon>Betaproteobacteria</taxon>
        <taxon>Burkholderiales</taxon>
        <taxon>Comamonadaceae</taxon>
        <taxon>Variovorax</taxon>
    </lineage>
</organism>
<evidence type="ECO:0000256" key="11">
    <source>
        <dbReference type="ARBA" id="ARBA00022676"/>
    </source>
</evidence>
<comment type="catalytic activity">
    <reaction evidence="23">
        <text>Preferential cleavage: (Ac)2-L-Lys-D-Ala-|-D-Ala. Also transpeptidation of peptidyl-alanyl moieties that are N-acyl substituents of D-alanine.</text>
        <dbReference type="EC" id="3.4.16.4"/>
    </reaction>
</comment>
<evidence type="ECO:0000256" key="23">
    <source>
        <dbReference type="ARBA" id="ARBA00034000"/>
    </source>
</evidence>
<keyword evidence="30" id="KW-1185">Reference proteome</keyword>
<evidence type="ECO:0000256" key="18">
    <source>
        <dbReference type="ARBA" id="ARBA00022989"/>
    </source>
</evidence>
<dbReference type="Proteomes" id="UP001226867">
    <property type="component" value="Unassembled WGS sequence"/>
</dbReference>
<keyword evidence="10" id="KW-0645">Protease</keyword>
<comment type="similarity">
    <text evidence="3">In the C-terminal section; belongs to the transpeptidase family.</text>
</comment>
<name>A0ABT9S5N9_9BURK</name>
<reference evidence="29 30" key="1">
    <citation type="submission" date="2023-07" db="EMBL/GenBank/DDBJ databases">
        <title>Sorghum-associated microbial communities from plants grown in Nebraska, USA.</title>
        <authorList>
            <person name="Schachtman D."/>
        </authorList>
    </citation>
    <scope>NUCLEOTIDE SEQUENCE [LARGE SCALE GENOMIC DNA]</scope>
    <source>
        <strain evidence="29 30">DS1607</strain>
    </source>
</reference>
<feature type="domain" description="Penicillin-binding protein transpeptidase" evidence="26">
    <location>
        <begin position="432"/>
        <end position="679"/>
    </location>
</feature>
<keyword evidence="13" id="KW-0812">Transmembrane</keyword>
<evidence type="ECO:0000313" key="29">
    <source>
        <dbReference type="EMBL" id="MDP9899678.1"/>
    </source>
</evidence>